<evidence type="ECO:0000313" key="3">
    <source>
        <dbReference type="Proteomes" id="UP000712600"/>
    </source>
</evidence>
<reference evidence="2" key="1">
    <citation type="submission" date="2019-12" db="EMBL/GenBank/DDBJ databases">
        <title>Genome sequencing and annotation of Brassica cretica.</title>
        <authorList>
            <person name="Studholme D.J."/>
            <person name="Sarris P."/>
        </authorList>
    </citation>
    <scope>NUCLEOTIDE SEQUENCE</scope>
    <source>
        <strain evidence="2">PFS-109/04</strain>
        <tissue evidence="2">Leaf</tissue>
    </source>
</reference>
<name>A0A8S9P9B5_BRACR</name>
<feature type="region of interest" description="Disordered" evidence="1">
    <location>
        <begin position="19"/>
        <end position="38"/>
    </location>
</feature>
<dbReference type="AlphaFoldDB" id="A0A8S9P9B5"/>
<protein>
    <submittedName>
        <fullName evidence="2">Uncharacterized protein</fullName>
    </submittedName>
</protein>
<organism evidence="2 3">
    <name type="scientific">Brassica cretica</name>
    <name type="common">Mustard</name>
    <dbReference type="NCBI Taxonomy" id="69181"/>
    <lineage>
        <taxon>Eukaryota</taxon>
        <taxon>Viridiplantae</taxon>
        <taxon>Streptophyta</taxon>
        <taxon>Embryophyta</taxon>
        <taxon>Tracheophyta</taxon>
        <taxon>Spermatophyta</taxon>
        <taxon>Magnoliopsida</taxon>
        <taxon>eudicotyledons</taxon>
        <taxon>Gunneridae</taxon>
        <taxon>Pentapetalae</taxon>
        <taxon>rosids</taxon>
        <taxon>malvids</taxon>
        <taxon>Brassicales</taxon>
        <taxon>Brassicaceae</taxon>
        <taxon>Brassiceae</taxon>
        <taxon>Brassica</taxon>
    </lineage>
</organism>
<dbReference type="EMBL" id="QGKX02001521">
    <property type="protein sequence ID" value="KAF3512686.1"/>
    <property type="molecule type" value="Genomic_DNA"/>
</dbReference>
<feature type="region of interest" description="Disordered" evidence="1">
    <location>
        <begin position="50"/>
        <end position="72"/>
    </location>
</feature>
<proteinExistence type="predicted"/>
<gene>
    <name evidence="2" type="ORF">F2Q69_00007199</name>
</gene>
<evidence type="ECO:0000313" key="2">
    <source>
        <dbReference type="EMBL" id="KAF3512686.1"/>
    </source>
</evidence>
<evidence type="ECO:0000256" key="1">
    <source>
        <dbReference type="SAM" id="MobiDB-lite"/>
    </source>
</evidence>
<sequence>MLLTLPLIYFSQSFRGAPEEIEEKDDGGGPSFFPLRQRRQGKRNLVVMGLRRGGDGESGGREQSGGHGACGDATEKLVVVRRDGGHGACGEERRSWRGN</sequence>
<accession>A0A8S9P9B5</accession>
<comment type="caution">
    <text evidence="2">The sequence shown here is derived from an EMBL/GenBank/DDBJ whole genome shotgun (WGS) entry which is preliminary data.</text>
</comment>
<dbReference type="Proteomes" id="UP000712600">
    <property type="component" value="Unassembled WGS sequence"/>
</dbReference>